<dbReference type="GO" id="GO:0030246">
    <property type="term" value="F:carbohydrate binding"/>
    <property type="evidence" value="ECO:0007669"/>
    <property type="project" value="InterPro"/>
</dbReference>
<dbReference type="EMBL" id="GBSH01000260">
    <property type="protein sequence ID" value="JAG68764.1"/>
    <property type="molecule type" value="Transcribed_RNA"/>
</dbReference>
<comment type="subunit">
    <text evidence="7 13">Monomer.</text>
</comment>
<evidence type="ECO:0000256" key="3">
    <source>
        <dbReference type="ARBA" id="ARBA00004496"/>
    </source>
</evidence>
<dbReference type="InterPro" id="IPR008183">
    <property type="entry name" value="Aldose_1/G6P_1-epimerase"/>
</dbReference>
<reference evidence="17" key="1">
    <citation type="journal article" date="2014" name="BMC Genomics">
        <title>RNA-seq and high-definition mass spectrometry reveal the complex and divergent venoms of two rear-fanged colubrid snakes.</title>
        <authorList>
            <person name="McGivern J.J."/>
            <person name="Wray K.P."/>
            <person name="Margres M.J."/>
            <person name="Couch M.E."/>
            <person name="Mackessy S.P."/>
            <person name="Rokyta D.R."/>
        </authorList>
    </citation>
    <scope>NUCLEOTIDE SEQUENCE</scope>
    <source>
        <tissue evidence="17">Venom gland</tissue>
    </source>
</reference>
<keyword evidence="9" id="KW-0597">Phosphoprotein</keyword>
<name>A0A0B8RRR8_9SAUR</name>
<dbReference type="InterPro" id="IPR018052">
    <property type="entry name" value="Ald1_epimerase_CS"/>
</dbReference>
<comment type="pathway">
    <text evidence="4">Carbohydrate metabolism; galactose metabolism.</text>
</comment>
<evidence type="ECO:0000256" key="8">
    <source>
        <dbReference type="ARBA" id="ARBA00022490"/>
    </source>
</evidence>
<protein>
    <recommendedName>
        <fullName evidence="13">Aldose 1-epimerase</fullName>
        <ecNumber evidence="13">5.1.3.3</ecNumber>
    </recommendedName>
</protein>
<dbReference type="GO" id="GO:0005737">
    <property type="term" value="C:cytoplasm"/>
    <property type="evidence" value="ECO:0007669"/>
    <property type="project" value="UniProtKB-SubCell"/>
</dbReference>
<organism evidence="17">
    <name type="scientific">Philothamnus irregularis</name>
    <name type="common">brown tree snake</name>
    <dbReference type="NCBI Taxonomy" id="1899461"/>
    <lineage>
        <taxon>Eukaryota</taxon>
        <taxon>Metazoa</taxon>
        <taxon>Chordata</taxon>
        <taxon>Craniata</taxon>
        <taxon>Vertebrata</taxon>
        <taxon>Euteleostomi</taxon>
        <taxon>Lepidosauria</taxon>
        <taxon>Squamata</taxon>
        <taxon>Bifurcata</taxon>
        <taxon>Unidentata</taxon>
        <taxon>Episquamata</taxon>
        <taxon>Toxicofera</taxon>
        <taxon>Serpentes</taxon>
        <taxon>Colubroidea</taxon>
        <taxon>Colubridae</taxon>
        <taxon>Colubrinae</taxon>
        <taxon>Philothamnus</taxon>
    </lineage>
</organism>
<comment type="function">
    <text evidence="12">Mutarotase that catalyzes the interconversion of beta-D-galactose and alpha-D-galactose during galactose metabolism. Beta-D-galactose is metabolized in the liver into glucose 1-phosphate, the primary metabolic fuel, by the action of four enzymes that constitute the Leloir pathway: GALM, GALK1 (galactokinase), GALT (galactose-1-phosphate uridylyltransferase) and GALE (UDP-galactose-4'-epimerase). Involved in the maintenance of the equilibrium between the beta- and alpha-anomers of galactose, therefore ensuring a sufficient supply of the alpha-anomer for GALK1. Also active on D-glucose although shows a preference for galactose over glucose.</text>
</comment>
<dbReference type="SUPFAM" id="SSF74650">
    <property type="entry name" value="Galactose mutarotase-like"/>
    <property type="match status" value="1"/>
</dbReference>
<evidence type="ECO:0000256" key="14">
    <source>
        <dbReference type="PIRSR" id="PIRSR005096-1"/>
    </source>
</evidence>
<dbReference type="UniPathway" id="UPA00214"/>
<dbReference type="InterPro" id="IPR015443">
    <property type="entry name" value="Aldose_1-epimerase"/>
</dbReference>
<keyword evidence="11 13" id="KW-0119">Carbohydrate metabolism</keyword>
<evidence type="ECO:0000256" key="9">
    <source>
        <dbReference type="ARBA" id="ARBA00022553"/>
    </source>
</evidence>
<comment type="catalytic activity">
    <reaction evidence="2">
        <text>alpha-D-galactose = beta-D-galactose</text>
        <dbReference type="Rhea" id="RHEA:28675"/>
        <dbReference type="ChEBI" id="CHEBI:27667"/>
        <dbReference type="ChEBI" id="CHEBI:28061"/>
        <dbReference type="EC" id="5.1.3.3"/>
    </reaction>
    <physiologicalReaction direction="right-to-left" evidence="2">
        <dbReference type="Rhea" id="RHEA:28677"/>
    </physiologicalReaction>
</comment>
<dbReference type="PANTHER" id="PTHR10091:SF0">
    <property type="entry name" value="GALACTOSE MUTAROTASE"/>
    <property type="match status" value="1"/>
</dbReference>
<evidence type="ECO:0000256" key="16">
    <source>
        <dbReference type="PIRSR" id="PIRSR005096-3"/>
    </source>
</evidence>
<sequence length="342" mass="38465">MLEVKKEAFGELPLGGGTVEKFLLASDTVKVEIISLGCIITSLKTKDRDGKFSDIVLGFDHLEGYLSKHPYFGATIGRVANRIAKGKFTVERHEYQLAINDGSNNLHGGVKGFDKAIWLPEILPDGVRFFRISPDGEEGYPGELKVWISYTLKDGELTINYRAQTSKTTPVNLTNHTYFNLGGQGSSNIYDHEFTIEADCYLPVDETLIPTGKITPVQDTPFDLQKPKELGRHLQKFQLNGFDHNFCLVQRKEPHFCARAYHPPSGRMIEVYTTQPGVQFYTGNFLDGTLKGKEGHVYFKHSGFCLETQNWPNAMNQPNFPDVLLYPGDEYNTTTCFKFSVS</sequence>
<dbReference type="InterPro" id="IPR011013">
    <property type="entry name" value="Gal_mutarotase_sf_dom"/>
</dbReference>
<comment type="catalytic activity">
    <reaction evidence="1 13">
        <text>alpha-D-glucose = beta-D-glucose</text>
        <dbReference type="Rhea" id="RHEA:10264"/>
        <dbReference type="ChEBI" id="CHEBI:15903"/>
        <dbReference type="ChEBI" id="CHEBI:17925"/>
        <dbReference type="EC" id="5.1.3.3"/>
    </reaction>
</comment>
<dbReference type="GO" id="GO:0004034">
    <property type="term" value="F:aldose 1-epimerase activity"/>
    <property type="evidence" value="ECO:0007669"/>
    <property type="project" value="UniProtKB-EC"/>
</dbReference>
<evidence type="ECO:0000256" key="5">
    <source>
        <dbReference type="ARBA" id="ARBA00005028"/>
    </source>
</evidence>
<dbReference type="InterPro" id="IPR014718">
    <property type="entry name" value="GH-type_carb-bd"/>
</dbReference>
<proteinExistence type="inferred from homology"/>
<evidence type="ECO:0000256" key="11">
    <source>
        <dbReference type="ARBA" id="ARBA00023277"/>
    </source>
</evidence>
<feature type="active site" description="Proton acceptor" evidence="14">
    <location>
        <position position="307"/>
    </location>
</feature>
<dbReference type="AlphaFoldDB" id="A0A0B8RRR8"/>
<dbReference type="FunFam" id="2.70.98.10:FF:000003">
    <property type="entry name" value="Aldose 1-epimerase"/>
    <property type="match status" value="1"/>
</dbReference>
<evidence type="ECO:0000256" key="1">
    <source>
        <dbReference type="ARBA" id="ARBA00001614"/>
    </source>
</evidence>
<accession>A0A0B8RRR8</accession>
<dbReference type="UniPathway" id="UPA00242"/>
<comment type="pathway">
    <text evidence="5 13">Carbohydrate metabolism; hexose metabolism.</text>
</comment>
<dbReference type="CDD" id="cd09019">
    <property type="entry name" value="galactose_mutarotase_like"/>
    <property type="match status" value="1"/>
</dbReference>
<evidence type="ECO:0000256" key="15">
    <source>
        <dbReference type="PIRSR" id="PIRSR005096-2"/>
    </source>
</evidence>
<comment type="subcellular location">
    <subcellularLocation>
        <location evidence="3">Cytoplasm</location>
    </subcellularLocation>
</comment>
<dbReference type="PROSITE" id="PS00545">
    <property type="entry name" value="ALDOSE_1_EPIMERASE"/>
    <property type="match status" value="1"/>
</dbReference>
<evidence type="ECO:0000256" key="6">
    <source>
        <dbReference type="ARBA" id="ARBA00006206"/>
    </source>
</evidence>
<dbReference type="NCBIfam" id="NF008277">
    <property type="entry name" value="PRK11055.1"/>
    <property type="match status" value="1"/>
</dbReference>
<keyword evidence="8" id="KW-0963">Cytoplasm</keyword>
<dbReference type="Gene3D" id="2.70.98.10">
    <property type="match status" value="1"/>
</dbReference>
<dbReference type="PANTHER" id="PTHR10091">
    <property type="entry name" value="ALDOSE-1-EPIMERASE"/>
    <property type="match status" value="1"/>
</dbReference>
<evidence type="ECO:0000256" key="13">
    <source>
        <dbReference type="PIRNR" id="PIRNR005096"/>
    </source>
</evidence>
<dbReference type="EC" id="5.1.3.3" evidence="13"/>
<evidence type="ECO:0000256" key="10">
    <source>
        <dbReference type="ARBA" id="ARBA00023235"/>
    </source>
</evidence>
<feature type="active site" description="Proton donor" evidence="14">
    <location>
        <position position="176"/>
    </location>
</feature>
<evidence type="ECO:0000256" key="2">
    <source>
        <dbReference type="ARBA" id="ARBA00001712"/>
    </source>
</evidence>
<dbReference type="GO" id="GO:0006006">
    <property type="term" value="P:glucose metabolic process"/>
    <property type="evidence" value="ECO:0007669"/>
    <property type="project" value="TreeGrafter"/>
</dbReference>
<feature type="binding site" evidence="15">
    <location>
        <position position="243"/>
    </location>
    <ligand>
        <name>beta-D-galactose</name>
        <dbReference type="ChEBI" id="CHEBI:27667"/>
    </ligand>
</feature>
<evidence type="ECO:0000313" key="17">
    <source>
        <dbReference type="EMBL" id="JAG68764.1"/>
    </source>
</evidence>
<comment type="similarity">
    <text evidence="6 13">Belongs to the aldose epimerase family.</text>
</comment>
<dbReference type="Pfam" id="PF01263">
    <property type="entry name" value="Aldose_epim"/>
    <property type="match status" value="1"/>
</dbReference>
<dbReference type="InterPro" id="IPR047215">
    <property type="entry name" value="Galactose_mutarotase-like"/>
</dbReference>
<feature type="binding site" evidence="16">
    <location>
        <begin position="176"/>
        <end position="178"/>
    </location>
    <ligand>
        <name>beta-D-galactose</name>
        <dbReference type="ChEBI" id="CHEBI:27667"/>
    </ligand>
</feature>
<dbReference type="PIRSF" id="PIRSF005096">
    <property type="entry name" value="GALM"/>
    <property type="match status" value="1"/>
</dbReference>
<feature type="binding site" evidence="16">
    <location>
        <begin position="81"/>
        <end position="82"/>
    </location>
    <ligand>
        <name>beta-D-galactose</name>
        <dbReference type="ChEBI" id="CHEBI:27667"/>
    </ligand>
</feature>
<keyword evidence="10 13" id="KW-0413">Isomerase</keyword>
<evidence type="ECO:0000256" key="7">
    <source>
        <dbReference type="ARBA" id="ARBA00011245"/>
    </source>
</evidence>
<evidence type="ECO:0000256" key="12">
    <source>
        <dbReference type="ARBA" id="ARBA00045743"/>
    </source>
</evidence>
<evidence type="ECO:0000256" key="4">
    <source>
        <dbReference type="ARBA" id="ARBA00004947"/>
    </source>
</evidence>
<dbReference type="GO" id="GO:0033499">
    <property type="term" value="P:galactose catabolic process via UDP-galactose, Leloir pathway"/>
    <property type="evidence" value="ECO:0007669"/>
    <property type="project" value="TreeGrafter"/>
</dbReference>